<keyword evidence="3" id="KW-0479">Metal-binding</keyword>
<feature type="region of interest" description="Phosphopantothenoylcysteine decarboxylase" evidence="3">
    <location>
        <begin position="1"/>
        <end position="199"/>
    </location>
</feature>
<dbReference type="InterPro" id="IPR003382">
    <property type="entry name" value="Flavoprotein"/>
</dbReference>
<feature type="domain" description="DNA/pantothenate metabolism flavoprotein C-terminal" evidence="6">
    <location>
        <begin position="196"/>
        <end position="406"/>
    </location>
</feature>
<feature type="domain" description="Flavoprotein" evidence="5">
    <location>
        <begin position="4"/>
        <end position="177"/>
    </location>
</feature>
<proteinExistence type="inferred from homology"/>
<comment type="caution">
    <text evidence="3">Lacks conserved residue(s) required for the propagation of feature annotation.</text>
</comment>
<dbReference type="EC" id="6.3.2.5" evidence="3"/>
<keyword evidence="2 3" id="KW-0456">Lyase</keyword>
<dbReference type="GO" id="GO:0004633">
    <property type="term" value="F:phosphopantothenoylcysteine decarboxylase activity"/>
    <property type="evidence" value="ECO:0007669"/>
    <property type="project" value="UniProtKB-UniRule"/>
</dbReference>
<dbReference type="SUPFAM" id="SSF52507">
    <property type="entry name" value="Homo-oligomeric flavin-containing Cys decarboxylases, HFCD"/>
    <property type="match status" value="1"/>
</dbReference>
<comment type="catalytic activity">
    <reaction evidence="3 4">
        <text>(R)-4'-phosphopantothenate + L-cysteine + CTP = N-[(R)-4-phosphopantothenoyl]-L-cysteine + CMP + diphosphate + H(+)</text>
        <dbReference type="Rhea" id="RHEA:19397"/>
        <dbReference type="ChEBI" id="CHEBI:10986"/>
        <dbReference type="ChEBI" id="CHEBI:15378"/>
        <dbReference type="ChEBI" id="CHEBI:33019"/>
        <dbReference type="ChEBI" id="CHEBI:35235"/>
        <dbReference type="ChEBI" id="CHEBI:37563"/>
        <dbReference type="ChEBI" id="CHEBI:59458"/>
        <dbReference type="ChEBI" id="CHEBI:60377"/>
        <dbReference type="EC" id="6.3.2.5"/>
    </reaction>
</comment>
<feature type="binding site" evidence="3">
    <location>
        <position position="349"/>
    </location>
    <ligand>
        <name>CTP</name>
        <dbReference type="ChEBI" id="CHEBI:37563"/>
    </ligand>
</feature>
<comment type="catalytic activity">
    <reaction evidence="3 4">
        <text>N-[(R)-4-phosphopantothenoyl]-L-cysteine + H(+) = (R)-4'-phosphopantetheine + CO2</text>
        <dbReference type="Rhea" id="RHEA:16793"/>
        <dbReference type="ChEBI" id="CHEBI:15378"/>
        <dbReference type="ChEBI" id="CHEBI:16526"/>
        <dbReference type="ChEBI" id="CHEBI:59458"/>
        <dbReference type="ChEBI" id="CHEBI:61723"/>
        <dbReference type="EC" id="4.1.1.36"/>
    </reaction>
</comment>
<keyword evidence="3" id="KW-0511">Multifunctional enzyme</keyword>
<dbReference type="SUPFAM" id="SSF102645">
    <property type="entry name" value="CoaB-like"/>
    <property type="match status" value="1"/>
</dbReference>
<comment type="function">
    <text evidence="3">Catalyzes two sequential steps in the biosynthesis of coenzyme A. In the first step cysteine is conjugated to 4'-phosphopantothenate to form 4-phosphopantothenoylcysteine. In the second step the latter compound is decarboxylated to form 4'-phosphopantotheine.</text>
</comment>
<keyword evidence="3 4" id="KW-0436">Ligase</keyword>
<feature type="binding site" evidence="3">
    <location>
        <begin position="315"/>
        <end position="318"/>
    </location>
    <ligand>
        <name>CTP</name>
        <dbReference type="ChEBI" id="CHEBI:37563"/>
    </ligand>
</feature>
<keyword evidence="8" id="KW-1185">Reference proteome</keyword>
<dbReference type="HAMAP" id="MF_02225">
    <property type="entry name" value="CoaBC"/>
    <property type="match status" value="1"/>
</dbReference>
<keyword evidence="3" id="KW-0460">Magnesium</keyword>
<dbReference type="Proteomes" id="UP000238137">
    <property type="component" value="Unassembled WGS sequence"/>
</dbReference>
<evidence type="ECO:0000313" key="8">
    <source>
        <dbReference type="Proteomes" id="UP000238137"/>
    </source>
</evidence>
<comment type="caution">
    <text evidence="7">The sequence shown here is derived from an EMBL/GenBank/DDBJ whole genome shotgun (WGS) entry which is preliminary data.</text>
</comment>
<dbReference type="OrthoDB" id="9802554at2"/>
<feature type="binding site" evidence="3">
    <location>
        <position position="335"/>
    </location>
    <ligand>
        <name>CTP</name>
        <dbReference type="ChEBI" id="CHEBI:37563"/>
    </ligand>
</feature>
<gene>
    <name evidence="3 7" type="primary">coaBC</name>
    <name evidence="7" type="ORF">A7A09_002355</name>
</gene>
<dbReference type="UniPathway" id="UPA00241">
    <property type="reaction ID" value="UER00353"/>
</dbReference>
<keyword evidence="3 4" id="KW-0285">Flavoprotein</keyword>
<dbReference type="AlphaFoldDB" id="A0A422R204"/>
<dbReference type="InterPro" id="IPR035929">
    <property type="entry name" value="CoaB-like_sf"/>
</dbReference>
<evidence type="ECO:0000313" key="7">
    <source>
        <dbReference type="EMBL" id="RNF36244.1"/>
    </source>
</evidence>
<dbReference type="GO" id="GO:0046872">
    <property type="term" value="F:metal ion binding"/>
    <property type="evidence" value="ECO:0007669"/>
    <property type="project" value="UniProtKB-KW"/>
</dbReference>
<evidence type="ECO:0000259" key="5">
    <source>
        <dbReference type="Pfam" id="PF02441"/>
    </source>
</evidence>
<dbReference type="Pfam" id="PF02441">
    <property type="entry name" value="Flavoprotein"/>
    <property type="match status" value="1"/>
</dbReference>
<dbReference type="NCBIfam" id="TIGR00521">
    <property type="entry name" value="coaBC_dfp"/>
    <property type="match status" value="1"/>
</dbReference>
<dbReference type="PANTHER" id="PTHR14359:SF6">
    <property type="entry name" value="PHOSPHOPANTOTHENOYLCYSTEINE DECARBOXYLASE"/>
    <property type="match status" value="1"/>
</dbReference>
<feature type="binding site" evidence="3">
    <location>
        <position position="287"/>
    </location>
    <ligand>
        <name>CTP</name>
        <dbReference type="ChEBI" id="CHEBI:37563"/>
    </ligand>
</feature>
<keyword evidence="3 4" id="KW-0288">FMN</keyword>
<dbReference type="GO" id="GO:0010181">
    <property type="term" value="F:FMN binding"/>
    <property type="evidence" value="ECO:0007669"/>
    <property type="project" value="UniProtKB-UniRule"/>
</dbReference>
<evidence type="ECO:0000256" key="1">
    <source>
        <dbReference type="ARBA" id="ARBA00022793"/>
    </source>
</evidence>
<feature type="binding site" evidence="3">
    <location>
        <position position="297"/>
    </location>
    <ligand>
        <name>CTP</name>
        <dbReference type="ChEBI" id="CHEBI:37563"/>
    </ligand>
</feature>
<feature type="binding site" evidence="3">
    <location>
        <position position="353"/>
    </location>
    <ligand>
        <name>CTP</name>
        <dbReference type="ChEBI" id="CHEBI:37563"/>
    </ligand>
</feature>
<evidence type="ECO:0000256" key="4">
    <source>
        <dbReference type="RuleBase" id="RU364078"/>
    </source>
</evidence>
<comment type="function">
    <text evidence="4">Catalyzes two steps in the biosynthesis of coenzyme A. In the first step cysteine is conjugated to 4'-phosphopantothenate to form 4-phosphopantothenoylcysteine, in the latter compound is decarboxylated to form 4'-phosphopantotheine.</text>
</comment>
<evidence type="ECO:0000256" key="2">
    <source>
        <dbReference type="ARBA" id="ARBA00023239"/>
    </source>
</evidence>
<feature type="region of interest" description="Phosphopantothenate--cysteine ligase" evidence="3">
    <location>
        <begin position="200"/>
        <end position="408"/>
    </location>
</feature>
<comment type="pathway">
    <text evidence="3 4">Cofactor biosynthesis; coenzyme A biosynthesis; CoA from (R)-pantothenate: step 2/5.</text>
</comment>
<name>A0A422R204_9RHOB</name>
<comment type="similarity">
    <text evidence="3 4">In the C-terminal section; belongs to the PPC synthetase family.</text>
</comment>
<protein>
    <recommendedName>
        <fullName evidence="3">Coenzyme A biosynthesis bifunctional protein CoaBC</fullName>
    </recommendedName>
    <alternativeName>
        <fullName evidence="3">DNA/pantothenate metabolism flavoprotein</fullName>
    </alternativeName>
    <alternativeName>
        <fullName evidence="3">Phosphopantothenoylcysteine synthetase/decarboxylase</fullName>
        <shortName evidence="3">PPCS-PPCDC</shortName>
    </alternativeName>
    <domain>
        <recommendedName>
            <fullName evidence="3">Phosphopantothenoylcysteine decarboxylase</fullName>
            <shortName evidence="3">PPC decarboxylase</shortName>
            <shortName evidence="3">PPC-DC</shortName>
            <ecNumber evidence="3">4.1.1.36</ecNumber>
        </recommendedName>
        <alternativeName>
            <fullName evidence="3">CoaC</fullName>
        </alternativeName>
    </domain>
    <domain>
        <recommendedName>
            <fullName evidence="3">Phosphopantothenate--cysteine ligase</fullName>
            <ecNumber evidence="3">6.3.2.5</ecNumber>
        </recommendedName>
        <alternativeName>
            <fullName evidence="3">CoaB</fullName>
        </alternativeName>
        <alternativeName>
            <fullName evidence="3">Phosphopantothenoylcysteine synthetase</fullName>
            <shortName evidence="3">PPC synthetase</shortName>
            <shortName evidence="3">PPC-S</shortName>
        </alternativeName>
    </domain>
</protein>
<dbReference type="Pfam" id="PF04127">
    <property type="entry name" value="DFP"/>
    <property type="match status" value="1"/>
</dbReference>
<evidence type="ECO:0000259" key="6">
    <source>
        <dbReference type="Pfam" id="PF04127"/>
    </source>
</evidence>
<dbReference type="InterPro" id="IPR036551">
    <property type="entry name" value="Flavin_trans-like"/>
</dbReference>
<reference evidence="7" key="1">
    <citation type="submission" date="2018-05" db="EMBL/GenBank/DDBJ databases">
        <title>Reclassification of Methylarcula marina and Methylarcula terricola as Paracoccus methylarcula sp.nov., comb.nov. and Paracoccus terricola comb.nov.</title>
        <authorList>
            <person name="Shmareva M.N."/>
            <person name="Doronina N.V."/>
            <person name="Vasilenko O.V."/>
            <person name="Tarlachkov S.V."/>
            <person name="Trotsenko Y.A."/>
        </authorList>
    </citation>
    <scope>NUCLEOTIDE SEQUENCE [LARGE SCALE GENOMIC DNA]</scope>
    <source>
        <strain evidence="7">VKM B-2159</strain>
    </source>
</reference>
<organism evidence="7 8">
    <name type="scientific">Paracoccus methylarcula</name>
    <dbReference type="NCBI Taxonomy" id="72022"/>
    <lineage>
        <taxon>Bacteria</taxon>
        <taxon>Pseudomonadati</taxon>
        <taxon>Pseudomonadota</taxon>
        <taxon>Alphaproteobacteria</taxon>
        <taxon>Rhodobacterales</taxon>
        <taxon>Paracoccaceae</taxon>
        <taxon>Paracoccus</taxon>
    </lineage>
</organism>
<comment type="cofactor">
    <cofactor evidence="3">
        <name>FMN</name>
        <dbReference type="ChEBI" id="CHEBI:58210"/>
    </cofactor>
    <text evidence="3">Binds 1 FMN per subunit.</text>
</comment>
<dbReference type="EC" id="4.1.1.36" evidence="3"/>
<dbReference type="EMBL" id="PXNQ02000001">
    <property type="protein sequence ID" value="RNF36244.1"/>
    <property type="molecule type" value="Genomic_DNA"/>
</dbReference>
<comment type="cofactor">
    <cofactor evidence="3">
        <name>Mg(2+)</name>
        <dbReference type="ChEBI" id="CHEBI:18420"/>
    </cofactor>
</comment>
<sequence>MNGKRILLIIGGGIAAYKLPLLIRLIRAEGMAVTPVLTRAGAEFTTAMTLSVLAGEAAHEGLFEISTEAEIGHIQLSRNADLVVVAPATADLMAKMAQGLADDLASTLLLATDKRVLIAPAMNVRMWNHPATQRNLAVLRDDGILTVGPDEGDMACGEFGPGRMAEPEAIMAAIREALDAPLKLQPEARTMPGPLLGRHVVVTSGPTHEPIDPVRYIANRSSGAQGAAIAAALRDLGAKVSFVTGPASVPPPDGVDVIRVETARQMRDAVEAALPADVAVMAAAVADWRVTNAVERKIKKDGSGNPPALEMVENPDILAWISQLERRRPALVVGFAAETHDVVENATAKRKRKGCDWIVANDVSPATGIMGGQENAVTLIRPDGVEAWPRMGKDEVARRLAEAIADAL</sequence>
<dbReference type="Gene3D" id="3.40.50.10300">
    <property type="entry name" value="CoaB-like"/>
    <property type="match status" value="1"/>
</dbReference>
<dbReference type="GO" id="GO:0015937">
    <property type="term" value="P:coenzyme A biosynthetic process"/>
    <property type="evidence" value="ECO:0007669"/>
    <property type="project" value="UniProtKB-UniRule"/>
</dbReference>
<dbReference type="PANTHER" id="PTHR14359">
    <property type="entry name" value="HOMO-OLIGOMERIC FLAVIN CONTAINING CYS DECARBOXYLASE FAMILY"/>
    <property type="match status" value="1"/>
</dbReference>
<comment type="similarity">
    <text evidence="3 4">In the N-terminal section; belongs to the HFCD (homo-oligomeric flavin containing Cys decarboxylase) superfamily.</text>
</comment>
<feature type="active site" description="Proton donor" evidence="3">
    <location>
        <position position="156"/>
    </location>
</feature>
<comment type="pathway">
    <text evidence="3 4">Cofactor biosynthesis; coenzyme A biosynthesis; CoA from (R)-pantothenate: step 3/5.</text>
</comment>
<dbReference type="GO" id="GO:0015941">
    <property type="term" value="P:pantothenate catabolic process"/>
    <property type="evidence" value="ECO:0007669"/>
    <property type="project" value="InterPro"/>
</dbReference>
<evidence type="ECO:0000256" key="3">
    <source>
        <dbReference type="HAMAP-Rule" id="MF_02225"/>
    </source>
</evidence>
<dbReference type="GO" id="GO:0004632">
    <property type="term" value="F:phosphopantothenate--cysteine ligase activity"/>
    <property type="evidence" value="ECO:0007669"/>
    <property type="project" value="UniProtKB-UniRule"/>
</dbReference>
<dbReference type="InterPro" id="IPR007085">
    <property type="entry name" value="DNA/pantothenate-metab_flavo_C"/>
</dbReference>
<dbReference type="GO" id="GO:0071513">
    <property type="term" value="C:phosphopantothenoylcysteine decarboxylase complex"/>
    <property type="evidence" value="ECO:0007669"/>
    <property type="project" value="TreeGrafter"/>
</dbReference>
<dbReference type="InterPro" id="IPR005252">
    <property type="entry name" value="CoaBC"/>
</dbReference>
<dbReference type="RefSeq" id="WP_106689867.1">
    <property type="nucleotide sequence ID" value="NZ_PXNQ02000001.1"/>
</dbReference>
<dbReference type="Gene3D" id="3.40.50.1950">
    <property type="entry name" value="Flavin prenyltransferase-like"/>
    <property type="match status" value="1"/>
</dbReference>
<keyword evidence="1 3" id="KW-0210">Decarboxylase</keyword>
<accession>A0A422R204</accession>